<dbReference type="Pfam" id="PF05725">
    <property type="entry name" value="FNIP"/>
    <property type="match status" value="1"/>
</dbReference>
<organism evidence="2 3">
    <name type="scientific">Durusdinium trenchii</name>
    <dbReference type="NCBI Taxonomy" id="1381693"/>
    <lineage>
        <taxon>Eukaryota</taxon>
        <taxon>Sar</taxon>
        <taxon>Alveolata</taxon>
        <taxon>Dinophyceae</taxon>
        <taxon>Suessiales</taxon>
        <taxon>Symbiodiniaceae</taxon>
        <taxon>Durusdinium</taxon>
    </lineage>
</organism>
<name>A0ABP0T153_9DINO</name>
<accession>A0ABP0T153</accession>
<evidence type="ECO:0000313" key="3">
    <source>
        <dbReference type="Proteomes" id="UP001642484"/>
    </source>
</evidence>
<dbReference type="InterPro" id="IPR032675">
    <property type="entry name" value="LRR_dom_sf"/>
</dbReference>
<comment type="caution">
    <text evidence="2">The sequence shown here is derived from an EMBL/GenBank/DDBJ whole genome shotgun (WGS) entry which is preliminary data.</text>
</comment>
<keyword evidence="3" id="KW-1185">Reference proteome</keyword>
<dbReference type="EMBL" id="CAXAMN010029016">
    <property type="protein sequence ID" value="CAK9118432.1"/>
    <property type="molecule type" value="Genomic_DNA"/>
</dbReference>
<protein>
    <submittedName>
        <fullName evidence="2">Uncharacterized protein</fullName>
    </submittedName>
</protein>
<sequence>MHFNHSLEGVVLPSNLQSLSFDIGFCQRLDKVSWPSGLEKLTLNSHFVVHLRQSLEGVVWPSNLQNLNFNSTYISQGREDPFLEGVLPRNLQSLAVSSTKLSTVSTENARTH</sequence>
<gene>
    <name evidence="1" type="ORF">CCMP2556_LOCUS47857</name>
    <name evidence="2" type="ORF">CCMP2556_LOCUS55516</name>
</gene>
<dbReference type="SUPFAM" id="SSF52058">
    <property type="entry name" value="L domain-like"/>
    <property type="match status" value="1"/>
</dbReference>
<reference evidence="2 3" key="1">
    <citation type="submission" date="2024-02" db="EMBL/GenBank/DDBJ databases">
        <authorList>
            <person name="Chen Y."/>
            <person name="Shah S."/>
            <person name="Dougan E. K."/>
            <person name="Thang M."/>
            <person name="Chan C."/>
        </authorList>
    </citation>
    <scope>NUCLEOTIDE SEQUENCE [LARGE SCALE GENOMIC DNA]</scope>
</reference>
<proteinExistence type="predicted"/>
<dbReference type="Gene3D" id="3.80.10.10">
    <property type="entry name" value="Ribonuclease Inhibitor"/>
    <property type="match status" value="1"/>
</dbReference>
<dbReference type="Proteomes" id="UP001642484">
    <property type="component" value="Unassembled WGS sequence"/>
</dbReference>
<dbReference type="InterPro" id="IPR008615">
    <property type="entry name" value="FNIP"/>
</dbReference>
<evidence type="ECO:0000313" key="1">
    <source>
        <dbReference type="EMBL" id="CAK9101521.1"/>
    </source>
</evidence>
<evidence type="ECO:0000313" key="2">
    <source>
        <dbReference type="EMBL" id="CAK9118432.1"/>
    </source>
</evidence>
<dbReference type="EMBL" id="CAXAMN010026250">
    <property type="protein sequence ID" value="CAK9101521.1"/>
    <property type="molecule type" value="Genomic_DNA"/>
</dbReference>